<gene>
    <name evidence="1" type="ORF">Cadr_000029037</name>
</gene>
<dbReference type="Gene3D" id="3.40.50.300">
    <property type="entry name" value="P-loop containing nucleotide triphosphate hydrolases"/>
    <property type="match status" value="1"/>
</dbReference>
<dbReference type="Proteomes" id="UP000299084">
    <property type="component" value="Unassembled WGS sequence"/>
</dbReference>
<reference evidence="1 2" key="1">
    <citation type="journal article" date="2019" name="Mol. Ecol. Resour.">
        <title>Improving Illumina assemblies with Hi-C and long reads: an example with the North African dromedary.</title>
        <authorList>
            <person name="Elbers J.P."/>
            <person name="Rogers M.F."/>
            <person name="Perelman P.L."/>
            <person name="Proskuryakova A.A."/>
            <person name="Serdyukova N.A."/>
            <person name="Johnson W.E."/>
            <person name="Horin P."/>
            <person name="Corander J."/>
            <person name="Murphy D."/>
            <person name="Burger P.A."/>
        </authorList>
    </citation>
    <scope>NUCLEOTIDE SEQUENCE [LARGE SCALE GENOMIC DNA]</scope>
    <source>
        <strain evidence="1">Drom800</strain>
        <tissue evidence="1">Blood</tissue>
    </source>
</reference>
<evidence type="ECO:0000313" key="1">
    <source>
        <dbReference type="EMBL" id="KAB1254990.1"/>
    </source>
</evidence>
<proteinExistence type="predicted"/>
<evidence type="ECO:0000313" key="2">
    <source>
        <dbReference type="Proteomes" id="UP000299084"/>
    </source>
</evidence>
<dbReference type="EMBL" id="JWIN03000033">
    <property type="protein sequence ID" value="KAB1254990.1"/>
    <property type="molecule type" value="Genomic_DNA"/>
</dbReference>
<keyword evidence="2" id="KW-1185">Reference proteome</keyword>
<organism evidence="1 2">
    <name type="scientific">Camelus dromedarius</name>
    <name type="common">Dromedary</name>
    <name type="synonym">Arabian camel</name>
    <dbReference type="NCBI Taxonomy" id="9838"/>
    <lineage>
        <taxon>Eukaryota</taxon>
        <taxon>Metazoa</taxon>
        <taxon>Chordata</taxon>
        <taxon>Craniata</taxon>
        <taxon>Vertebrata</taxon>
        <taxon>Euteleostomi</taxon>
        <taxon>Mammalia</taxon>
        <taxon>Eutheria</taxon>
        <taxon>Laurasiatheria</taxon>
        <taxon>Artiodactyla</taxon>
        <taxon>Tylopoda</taxon>
        <taxon>Camelidae</taxon>
        <taxon>Camelus</taxon>
    </lineage>
</organism>
<dbReference type="AlphaFoldDB" id="A0A5N4C813"/>
<dbReference type="InterPro" id="IPR027417">
    <property type="entry name" value="P-loop_NTPase"/>
</dbReference>
<name>A0A5N4C813_CAMDR</name>
<sequence>MPSARAHHHRLLIAVMHGPTEGMVPGNRWSVDPRAPSQAQSFATLSSPVHVAPAAQPGLGHISIIDTTPGILYGENALIRGYDSRPSWSGFADGFDRIILLFDAHKLDISDDFSEA</sequence>
<accession>A0A5N4C813</accession>
<comment type="caution">
    <text evidence="1">The sequence shown here is derived from an EMBL/GenBank/DDBJ whole genome shotgun (WGS) entry which is preliminary data.</text>
</comment>
<protein>
    <submittedName>
        <fullName evidence="1">EH domain-containing protein 1</fullName>
    </submittedName>
</protein>